<dbReference type="PANTHER" id="PTHR21017">
    <property type="entry name" value="NIPSNAP-RELATED"/>
    <property type="match status" value="1"/>
</dbReference>
<keyword evidence="5" id="KW-1185">Reference proteome</keyword>
<sequence length="114" mass="13197">MLAHKPVVDHRVYSIRPRGMAEFLDLFERLAMPILLRHLGPPLAFYTSSIGPLNQVVHLWGYDSLDDFEKRSLARDSDPDFAEYLRATTHLVIAQETRIIRPVRFRTLEGQPRA</sequence>
<dbReference type="Proteomes" id="UP000199693">
    <property type="component" value="Unassembled WGS sequence"/>
</dbReference>
<dbReference type="AlphaFoldDB" id="A0A239MRV0"/>
<dbReference type="InterPro" id="IPR051557">
    <property type="entry name" value="NipSnap_domain"/>
</dbReference>
<dbReference type="Gene3D" id="3.30.70.100">
    <property type="match status" value="1"/>
</dbReference>
<organism evidence="3 6">
    <name type="scientific">Pseudomonas delhiensis</name>
    <dbReference type="NCBI Taxonomy" id="366289"/>
    <lineage>
        <taxon>Bacteria</taxon>
        <taxon>Pseudomonadati</taxon>
        <taxon>Pseudomonadota</taxon>
        <taxon>Gammaproteobacteria</taxon>
        <taxon>Pseudomonadales</taxon>
        <taxon>Pseudomonadaceae</taxon>
        <taxon>Pseudomonas</taxon>
    </lineage>
</organism>
<reference evidence="3 6" key="1">
    <citation type="submission" date="2016-10" db="EMBL/GenBank/DDBJ databases">
        <authorList>
            <person name="de Groot N.N."/>
        </authorList>
    </citation>
    <scope>NUCLEOTIDE SEQUENCE [LARGE SCALE GENOMIC DNA]</scope>
    <source>
        <strain evidence="3 6">CCM 7361</strain>
    </source>
</reference>
<dbReference type="InterPro" id="IPR012577">
    <property type="entry name" value="NIPSNAP"/>
</dbReference>
<dbReference type="SUPFAM" id="SSF54909">
    <property type="entry name" value="Dimeric alpha+beta barrel"/>
    <property type="match status" value="1"/>
</dbReference>
<dbReference type="EMBL" id="FZPC01000029">
    <property type="protein sequence ID" value="SNT45395.1"/>
    <property type="molecule type" value="Genomic_DNA"/>
</dbReference>
<name>A0A239MRV0_9PSED</name>
<reference evidence="4 5" key="2">
    <citation type="submission" date="2017-06" db="EMBL/GenBank/DDBJ databases">
        <authorList>
            <person name="Varghese N."/>
            <person name="Submissions S."/>
        </authorList>
    </citation>
    <scope>NUCLEOTIDE SEQUENCE [LARGE SCALE GENOMIC DNA]</scope>
    <source>
        <strain evidence="4 5">RLD-1</strain>
    </source>
</reference>
<evidence type="ECO:0000256" key="1">
    <source>
        <dbReference type="ARBA" id="ARBA00005291"/>
    </source>
</evidence>
<dbReference type="Pfam" id="PF07978">
    <property type="entry name" value="NIPSNAP"/>
    <property type="match status" value="1"/>
</dbReference>
<dbReference type="EMBL" id="FNEC01000065">
    <property type="protein sequence ID" value="SDL03983.1"/>
    <property type="molecule type" value="Genomic_DNA"/>
</dbReference>
<accession>A0A239MRV0</accession>
<dbReference type="RefSeq" id="WP_089393898.1">
    <property type="nucleotide sequence ID" value="NZ_FNEC01000065.1"/>
</dbReference>
<protein>
    <submittedName>
        <fullName evidence="3">NIPSNAP protein</fullName>
    </submittedName>
</protein>
<evidence type="ECO:0000313" key="4">
    <source>
        <dbReference type="EMBL" id="SNT45395.1"/>
    </source>
</evidence>
<feature type="domain" description="NIPSNAP" evidence="2">
    <location>
        <begin position="10"/>
        <end position="105"/>
    </location>
</feature>
<dbReference type="PANTHER" id="PTHR21017:SF17">
    <property type="entry name" value="PROTEIN NIPSNAP"/>
    <property type="match status" value="1"/>
</dbReference>
<evidence type="ECO:0000313" key="5">
    <source>
        <dbReference type="Proteomes" id="UP000198309"/>
    </source>
</evidence>
<gene>
    <name evidence="3" type="ORF">SAMN05216189_106524</name>
    <name evidence="4" type="ORF">SAMN06295949_12966</name>
</gene>
<evidence type="ECO:0000313" key="3">
    <source>
        <dbReference type="EMBL" id="SDL03983.1"/>
    </source>
</evidence>
<comment type="similarity">
    <text evidence="1">Belongs to the NipSnap family.</text>
</comment>
<evidence type="ECO:0000313" key="6">
    <source>
        <dbReference type="Proteomes" id="UP000199693"/>
    </source>
</evidence>
<dbReference type="Proteomes" id="UP000198309">
    <property type="component" value="Unassembled WGS sequence"/>
</dbReference>
<evidence type="ECO:0000259" key="2">
    <source>
        <dbReference type="Pfam" id="PF07978"/>
    </source>
</evidence>
<dbReference type="InterPro" id="IPR011008">
    <property type="entry name" value="Dimeric_a/b-barrel"/>
</dbReference>
<proteinExistence type="inferred from homology"/>